<dbReference type="InterPro" id="IPR036390">
    <property type="entry name" value="WH_DNA-bd_sf"/>
</dbReference>
<dbReference type="Gene3D" id="3.40.190.10">
    <property type="entry name" value="Periplasmic binding protein-like II"/>
    <property type="match status" value="2"/>
</dbReference>
<dbReference type="GO" id="GO:0043565">
    <property type="term" value="F:sequence-specific DNA binding"/>
    <property type="evidence" value="ECO:0007669"/>
    <property type="project" value="TreeGrafter"/>
</dbReference>
<name>A0A233RBZ1_9GAMM</name>
<dbReference type="Pfam" id="PF00126">
    <property type="entry name" value="HTH_1"/>
    <property type="match status" value="1"/>
</dbReference>
<dbReference type="InterPro" id="IPR005119">
    <property type="entry name" value="LysR_subst-bd"/>
</dbReference>
<dbReference type="Proteomes" id="UP000242757">
    <property type="component" value="Unassembled WGS sequence"/>
</dbReference>
<dbReference type="InterPro" id="IPR000847">
    <property type="entry name" value="LysR_HTH_N"/>
</dbReference>
<dbReference type="PANTHER" id="PTHR30537:SF32">
    <property type="entry name" value="HTH-TYPE TRANSCRIPTIONAL REGULATOR DSDC"/>
    <property type="match status" value="1"/>
</dbReference>
<dbReference type="GO" id="GO:0006351">
    <property type="term" value="P:DNA-templated transcription"/>
    <property type="evidence" value="ECO:0007669"/>
    <property type="project" value="TreeGrafter"/>
</dbReference>
<protein>
    <recommendedName>
        <fullName evidence="5">HTH lysR-type domain-containing protein</fullName>
    </recommendedName>
</protein>
<sequence>MRLQGGRLAALHCFLHCARQLSFARAAELLHLSPSAVSHRMRKLEEELGFPLFQRRPRGLVLTERGETLYHTLAQSLGQIDSVLTQLEQPGPCGQLRLHAMPGLAQGWLLPRLADFYHRYPGLGLSLVTGNSQVDFGASRWDGALYYLPAPLPGLAHDSLMTEDLIPVCSPAYFQALDSGSLRQARLLHDASAWFGCRPEAEWQYWLERHKQPIGEHHLYFDQTELAVQAALAGLGVAMGRGHLVAARLTAGTLIAPFGPAVTAPCRYWLTYPAEQKKAPVFGAFRDWLLAQL</sequence>
<proteinExistence type="inferred from homology"/>
<evidence type="ECO:0000313" key="7">
    <source>
        <dbReference type="Proteomes" id="UP000242757"/>
    </source>
</evidence>
<evidence type="ECO:0000256" key="1">
    <source>
        <dbReference type="ARBA" id="ARBA00009437"/>
    </source>
</evidence>
<dbReference type="InterPro" id="IPR036388">
    <property type="entry name" value="WH-like_DNA-bd_sf"/>
</dbReference>
<dbReference type="Gene3D" id="1.10.10.10">
    <property type="entry name" value="Winged helix-like DNA-binding domain superfamily/Winged helix DNA-binding domain"/>
    <property type="match status" value="1"/>
</dbReference>
<reference evidence="6 7" key="1">
    <citation type="submission" date="2017-08" db="EMBL/GenBank/DDBJ databases">
        <title>A Genome Sequence of Oceanimonas doudoroffii ATCC 27123T.</title>
        <authorList>
            <person name="Brennan M.A."/>
            <person name="Maclea K.S."/>
            <person name="Mcclelland W.D."/>
            <person name="Trachtenberg A.M."/>
        </authorList>
    </citation>
    <scope>NUCLEOTIDE SEQUENCE [LARGE SCALE GENOMIC DNA]</scope>
    <source>
        <strain evidence="6 7">ATCC 27123</strain>
    </source>
</reference>
<keyword evidence="2" id="KW-0805">Transcription regulation</keyword>
<dbReference type="Pfam" id="PF03466">
    <property type="entry name" value="LysR_substrate"/>
    <property type="match status" value="1"/>
</dbReference>
<evidence type="ECO:0000256" key="4">
    <source>
        <dbReference type="ARBA" id="ARBA00023163"/>
    </source>
</evidence>
<keyword evidence="7" id="KW-1185">Reference proteome</keyword>
<dbReference type="OrthoDB" id="5526340at2"/>
<dbReference type="PANTHER" id="PTHR30537">
    <property type="entry name" value="HTH-TYPE TRANSCRIPTIONAL REGULATOR"/>
    <property type="match status" value="1"/>
</dbReference>
<evidence type="ECO:0000259" key="5">
    <source>
        <dbReference type="PROSITE" id="PS50931"/>
    </source>
</evidence>
<evidence type="ECO:0000313" key="6">
    <source>
        <dbReference type="EMBL" id="OXY80909.1"/>
    </source>
</evidence>
<evidence type="ECO:0000256" key="2">
    <source>
        <dbReference type="ARBA" id="ARBA00023015"/>
    </source>
</evidence>
<dbReference type="SUPFAM" id="SSF46785">
    <property type="entry name" value="Winged helix' DNA-binding domain"/>
    <property type="match status" value="1"/>
</dbReference>
<organism evidence="6 7">
    <name type="scientific">Oceanimonas doudoroffii</name>
    <dbReference type="NCBI Taxonomy" id="84158"/>
    <lineage>
        <taxon>Bacteria</taxon>
        <taxon>Pseudomonadati</taxon>
        <taxon>Pseudomonadota</taxon>
        <taxon>Gammaproteobacteria</taxon>
        <taxon>Aeromonadales</taxon>
        <taxon>Aeromonadaceae</taxon>
        <taxon>Oceanimonas</taxon>
    </lineage>
</organism>
<comment type="caution">
    <text evidence="6">The sequence shown here is derived from an EMBL/GenBank/DDBJ whole genome shotgun (WGS) entry which is preliminary data.</text>
</comment>
<accession>A0A233RBZ1</accession>
<dbReference type="PRINTS" id="PR00039">
    <property type="entry name" value="HTHLYSR"/>
</dbReference>
<dbReference type="AlphaFoldDB" id="A0A233RBZ1"/>
<dbReference type="InterPro" id="IPR058163">
    <property type="entry name" value="LysR-type_TF_proteobact-type"/>
</dbReference>
<dbReference type="CDD" id="cd08432">
    <property type="entry name" value="PBP2_GcdR_TrpI_HvrB_AmpR_like"/>
    <property type="match status" value="1"/>
</dbReference>
<dbReference type="FunFam" id="1.10.10.10:FF:000001">
    <property type="entry name" value="LysR family transcriptional regulator"/>
    <property type="match status" value="1"/>
</dbReference>
<feature type="domain" description="HTH lysR-type" evidence="5">
    <location>
        <begin position="8"/>
        <end position="63"/>
    </location>
</feature>
<keyword evidence="3" id="KW-0238">DNA-binding</keyword>
<keyword evidence="4" id="KW-0804">Transcription</keyword>
<dbReference type="EMBL" id="NBIM01000006">
    <property type="protein sequence ID" value="OXY80909.1"/>
    <property type="molecule type" value="Genomic_DNA"/>
</dbReference>
<gene>
    <name evidence="6" type="ORF">B6S08_14360</name>
</gene>
<dbReference type="PROSITE" id="PS50931">
    <property type="entry name" value="HTH_LYSR"/>
    <property type="match status" value="1"/>
</dbReference>
<evidence type="ECO:0000256" key="3">
    <source>
        <dbReference type="ARBA" id="ARBA00023125"/>
    </source>
</evidence>
<dbReference type="RefSeq" id="WP_094201499.1">
    <property type="nucleotide sequence ID" value="NZ_NBIM01000006.1"/>
</dbReference>
<comment type="similarity">
    <text evidence="1">Belongs to the LysR transcriptional regulatory family.</text>
</comment>
<dbReference type="SUPFAM" id="SSF53850">
    <property type="entry name" value="Periplasmic binding protein-like II"/>
    <property type="match status" value="1"/>
</dbReference>
<dbReference type="GO" id="GO:0003700">
    <property type="term" value="F:DNA-binding transcription factor activity"/>
    <property type="evidence" value="ECO:0007669"/>
    <property type="project" value="InterPro"/>
</dbReference>